<feature type="compositionally biased region" description="Gly residues" evidence="1">
    <location>
        <begin position="22"/>
        <end position="42"/>
    </location>
</feature>
<evidence type="ECO:0000256" key="1">
    <source>
        <dbReference type="SAM" id="MobiDB-lite"/>
    </source>
</evidence>
<dbReference type="EMBL" id="BPLR01004939">
    <property type="protein sequence ID" value="GIX98641.1"/>
    <property type="molecule type" value="Genomic_DNA"/>
</dbReference>
<sequence>MDPRLEWTRVQRSAAAAAAAGSAGGRGELGESRGGLGAGGAGQGGYGSGLGGTRWRDLPLLQQPPVSAGSLGETREVDKSARQRRVYGSGLEWTRVQDLLPLQLPQAVLEELRWRDLPLLLQPPVVAGRLRRARRVDKVPDKEGLWIRIRVDKSAGICCRCSYRRAVLVDEARLGGQGGELGAGGAGQGGYGSEIGRLEWRDLPLLQQPPSGQECRDLLPQQLPRAVLVDEARLGGQGGGLGAGGAGQGRLWIWIRRTRWRICRCCCSRR</sequence>
<dbReference type="AlphaFoldDB" id="A0AAV4PNI0"/>
<protein>
    <submittedName>
        <fullName evidence="2">Uncharacterized protein</fullName>
    </submittedName>
</protein>
<organism evidence="2 3">
    <name type="scientific">Caerostris extrusa</name>
    <name type="common">Bark spider</name>
    <name type="synonym">Caerostris bankana</name>
    <dbReference type="NCBI Taxonomy" id="172846"/>
    <lineage>
        <taxon>Eukaryota</taxon>
        <taxon>Metazoa</taxon>
        <taxon>Ecdysozoa</taxon>
        <taxon>Arthropoda</taxon>
        <taxon>Chelicerata</taxon>
        <taxon>Arachnida</taxon>
        <taxon>Araneae</taxon>
        <taxon>Araneomorphae</taxon>
        <taxon>Entelegynae</taxon>
        <taxon>Araneoidea</taxon>
        <taxon>Araneidae</taxon>
        <taxon>Caerostris</taxon>
    </lineage>
</organism>
<reference evidence="2 3" key="1">
    <citation type="submission" date="2021-06" db="EMBL/GenBank/DDBJ databases">
        <title>Caerostris extrusa draft genome.</title>
        <authorList>
            <person name="Kono N."/>
            <person name="Arakawa K."/>
        </authorList>
    </citation>
    <scope>NUCLEOTIDE SEQUENCE [LARGE SCALE GENOMIC DNA]</scope>
</reference>
<comment type="caution">
    <text evidence="2">The sequence shown here is derived from an EMBL/GenBank/DDBJ whole genome shotgun (WGS) entry which is preliminary data.</text>
</comment>
<evidence type="ECO:0000313" key="2">
    <source>
        <dbReference type="EMBL" id="GIX98641.1"/>
    </source>
</evidence>
<dbReference type="Proteomes" id="UP001054945">
    <property type="component" value="Unassembled WGS sequence"/>
</dbReference>
<evidence type="ECO:0000313" key="3">
    <source>
        <dbReference type="Proteomes" id="UP001054945"/>
    </source>
</evidence>
<feature type="region of interest" description="Disordered" evidence="1">
    <location>
        <begin position="17"/>
        <end position="42"/>
    </location>
</feature>
<gene>
    <name evidence="2" type="ORF">CEXT_156411</name>
</gene>
<accession>A0AAV4PNI0</accession>
<name>A0AAV4PNI0_CAEEX</name>
<proteinExistence type="predicted"/>
<keyword evidence="3" id="KW-1185">Reference proteome</keyword>